<dbReference type="SMART" id="SM00248">
    <property type="entry name" value="ANK"/>
    <property type="match status" value="6"/>
</dbReference>
<proteinExistence type="predicted"/>
<organism evidence="3 4">
    <name type="scientific">Tagetes erecta</name>
    <name type="common">African marigold</name>
    <dbReference type="NCBI Taxonomy" id="13708"/>
    <lineage>
        <taxon>Eukaryota</taxon>
        <taxon>Viridiplantae</taxon>
        <taxon>Streptophyta</taxon>
        <taxon>Embryophyta</taxon>
        <taxon>Tracheophyta</taxon>
        <taxon>Spermatophyta</taxon>
        <taxon>Magnoliopsida</taxon>
        <taxon>eudicotyledons</taxon>
        <taxon>Gunneridae</taxon>
        <taxon>Pentapetalae</taxon>
        <taxon>asterids</taxon>
        <taxon>campanulids</taxon>
        <taxon>Asterales</taxon>
        <taxon>Asteraceae</taxon>
        <taxon>Asteroideae</taxon>
        <taxon>Heliantheae alliance</taxon>
        <taxon>Tageteae</taxon>
        <taxon>Tagetes</taxon>
    </lineage>
</organism>
<dbReference type="Gene3D" id="1.25.40.20">
    <property type="entry name" value="Ankyrin repeat-containing domain"/>
    <property type="match status" value="2"/>
</dbReference>
<evidence type="ECO:0000256" key="1">
    <source>
        <dbReference type="SAM" id="Phobius"/>
    </source>
</evidence>
<evidence type="ECO:0000259" key="2">
    <source>
        <dbReference type="Pfam" id="PF13962"/>
    </source>
</evidence>
<dbReference type="Pfam" id="PF13962">
    <property type="entry name" value="PGG"/>
    <property type="match status" value="1"/>
</dbReference>
<dbReference type="GO" id="GO:0016020">
    <property type="term" value="C:membrane"/>
    <property type="evidence" value="ECO:0007669"/>
    <property type="project" value="TreeGrafter"/>
</dbReference>
<name>A0AAD8KQL7_TARER</name>
<dbReference type="PANTHER" id="PTHR24177:SF472">
    <property type="entry name" value="PGG DOMAIN-CONTAINING PROTEIN"/>
    <property type="match status" value="1"/>
</dbReference>
<gene>
    <name evidence="3" type="ORF">QVD17_15696</name>
</gene>
<protein>
    <recommendedName>
        <fullName evidence="2">PGG domain-containing protein</fullName>
    </recommendedName>
</protein>
<feature type="transmembrane region" description="Helical" evidence="1">
    <location>
        <begin position="528"/>
        <end position="547"/>
    </location>
</feature>
<sequence length="597" mass="67755">MMNETISQSRALAQELQEIYIQLGNNRRQQLKPNRSLIKGPGEDFIKIGAPLYKACIECDWMAAKAILFKYPGLVRYSITENGETALHVAAAASVKESKYVGKFVKNLIGMMDKADLELVNDNSNTALCLAAASGNIEVVRIMLNETLSEGQMMIMPLCTAVLFGKYEVVKFLYEKSNNLCDDDGWNFQNRGWLLKKCVETDMFDVALKIVKSCPQLGSESVLEILARKPGAFYVRRLNVVERISHSIFALTSSNVGAYEKETEAMQLLKIIWENIAKKPREEIYAILTGPYEQRSFHVLFIAAETGNTKLLVELIRQYPDLMLKTNNKNQTIVHIAVKERHEGIYNLLYEIGTIKDMIITLKDDDGNNMLHLAAKVSEKERPQNFPGAVAYMQRELLWFEEVWNMIPPLYREQKNKDGLTAREMFTKEHKVLVKEGGYNQDNGIPIFYQKPIFVVFIVADAISLILSSTSILIFLSIITSSFGERDFLETLPKKLGVGISNLFLSIAAMMVTYIASLFILYHKEIQWIPIFIGVFGSLPIFLYAIMQYHLLVDAARATYRSRSSYCFISLWLRLSSTHHKSRATPSRRAAIVLGDL</sequence>
<dbReference type="InterPro" id="IPR026961">
    <property type="entry name" value="PGG_dom"/>
</dbReference>
<dbReference type="PANTHER" id="PTHR24177">
    <property type="entry name" value="CASKIN"/>
    <property type="match status" value="1"/>
</dbReference>
<dbReference type="AlphaFoldDB" id="A0AAD8KQL7"/>
<evidence type="ECO:0000313" key="4">
    <source>
        <dbReference type="Proteomes" id="UP001229421"/>
    </source>
</evidence>
<reference evidence="3" key="1">
    <citation type="journal article" date="2023" name="bioRxiv">
        <title>Improved chromosome-level genome assembly for marigold (Tagetes erecta).</title>
        <authorList>
            <person name="Jiang F."/>
            <person name="Yuan L."/>
            <person name="Wang S."/>
            <person name="Wang H."/>
            <person name="Xu D."/>
            <person name="Wang A."/>
            <person name="Fan W."/>
        </authorList>
    </citation>
    <scope>NUCLEOTIDE SEQUENCE</scope>
    <source>
        <strain evidence="3">WSJ</strain>
        <tissue evidence="3">Leaf</tissue>
    </source>
</reference>
<keyword evidence="1" id="KW-0472">Membrane</keyword>
<feature type="domain" description="PGG" evidence="2">
    <location>
        <begin position="437"/>
        <end position="520"/>
    </location>
</feature>
<dbReference type="Pfam" id="PF12796">
    <property type="entry name" value="Ank_2"/>
    <property type="match status" value="1"/>
</dbReference>
<dbReference type="SUPFAM" id="SSF48403">
    <property type="entry name" value="Ankyrin repeat"/>
    <property type="match status" value="1"/>
</dbReference>
<dbReference type="Proteomes" id="UP001229421">
    <property type="component" value="Unassembled WGS sequence"/>
</dbReference>
<accession>A0AAD8KQL7</accession>
<keyword evidence="4" id="KW-1185">Reference proteome</keyword>
<dbReference type="EMBL" id="JAUHHV010000004">
    <property type="protein sequence ID" value="KAK1427014.1"/>
    <property type="molecule type" value="Genomic_DNA"/>
</dbReference>
<comment type="caution">
    <text evidence="3">The sequence shown here is derived from an EMBL/GenBank/DDBJ whole genome shotgun (WGS) entry which is preliminary data.</text>
</comment>
<feature type="transmembrane region" description="Helical" evidence="1">
    <location>
        <begin position="500"/>
        <end position="522"/>
    </location>
</feature>
<feature type="transmembrane region" description="Helical" evidence="1">
    <location>
        <begin position="453"/>
        <end position="479"/>
    </location>
</feature>
<dbReference type="InterPro" id="IPR036770">
    <property type="entry name" value="Ankyrin_rpt-contain_sf"/>
</dbReference>
<keyword evidence="1" id="KW-1133">Transmembrane helix</keyword>
<evidence type="ECO:0000313" key="3">
    <source>
        <dbReference type="EMBL" id="KAK1427014.1"/>
    </source>
</evidence>
<dbReference type="InterPro" id="IPR002110">
    <property type="entry name" value="Ankyrin_rpt"/>
</dbReference>
<keyword evidence="1" id="KW-0812">Transmembrane</keyword>